<feature type="compositionally biased region" description="Basic and acidic residues" evidence="1">
    <location>
        <begin position="191"/>
        <end position="202"/>
    </location>
</feature>
<feature type="region of interest" description="Disordered" evidence="1">
    <location>
        <begin position="165"/>
        <end position="275"/>
    </location>
</feature>
<evidence type="ECO:0000256" key="1">
    <source>
        <dbReference type="SAM" id="MobiDB-lite"/>
    </source>
</evidence>
<comment type="caution">
    <text evidence="2">The sequence shown here is derived from an EMBL/GenBank/DDBJ whole genome shotgun (WGS) entry which is preliminary data.</text>
</comment>
<accession>A0ABR1BIW6</accession>
<protein>
    <recommendedName>
        <fullName evidence="4">Secreted protein</fullName>
    </recommendedName>
</protein>
<evidence type="ECO:0000313" key="3">
    <source>
        <dbReference type="Proteomes" id="UP001303046"/>
    </source>
</evidence>
<evidence type="ECO:0008006" key="4">
    <source>
        <dbReference type="Google" id="ProtNLM"/>
    </source>
</evidence>
<reference evidence="2 3" key="1">
    <citation type="submission" date="2023-08" db="EMBL/GenBank/DDBJ databases">
        <title>A Necator americanus chromosomal reference genome.</title>
        <authorList>
            <person name="Ilik V."/>
            <person name="Petrzelkova K.J."/>
            <person name="Pardy F."/>
            <person name="Fuh T."/>
            <person name="Niatou-Singa F.S."/>
            <person name="Gouil Q."/>
            <person name="Baker L."/>
            <person name="Ritchie M.E."/>
            <person name="Jex A.R."/>
            <person name="Gazzola D."/>
            <person name="Li H."/>
            <person name="Toshio Fujiwara R."/>
            <person name="Zhan B."/>
            <person name="Aroian R.V."/>
            <person name="Pafco B."/>
            <person name="Schwarz E.M."/>
        </authorList>
    </citation>
    <scope>NUCLEOTIDE SEQUENCE [LARGE SCALE GENOMIC DNA]</scope>
    <source>
        <strain evidence="2 3">Aroian</strain>
        <tissue evidence="2">Whole animal</tissue>
    </source>
</reference>
<feature type="compositionally biased region" description="Polar residues" evidence="1">
    <location>
        <begin position="257"/>
        <end position="268"/>
    </location>
</feature>
<feature type="compositionally biased region" description="Polar residues" evidence="1">
    <location>
        <begin position="172"/>
        <end position="190"/>
    </location>
</feature>
<organism evidence="2 3">
    <name type="scientific">Necator americanus</name>
    <name type="common">Human hookworm</name>
    <dbReference type="NCBI Taxonomy" id="51031"/>
    <lineage>
        <taxon>Eukaryota</taxon>
        <taxon>Metazoa</taxon>
        <taxon>Ecdysozoa</taxon>
        <taxon>Nematoda</taxon>
        <taxon>Chromadorea</taxon>
        <taxon>Rhabditida</taxon>
        <taxon>Rhabditina</taxon>
        <taxon>Rhabditomorpha</taxon>
        <taxon>Strongyloidea</taxon>
        <taxon>Ancylostomatidae</taxon>
        <taxon>Bunostominae</taxon>
        <taxon>Necator</taxon>
    </lineage>
</organism>
<dbReference type="Proteomes" id="UP001303046">
    <property type="component" value="Unassembled WGS sequence"/>
</dbReference>
<dbReference type="EMBL" id="JAVFWL010000001">
    <property type="protein sequence ID" value="KAK6725746.1"/>
    <property type="molecule type" value="Genomic_DNA"/>
</dbReference>
<name>A0ABR1BIW6_NECAM</name>
<gene>
    <name evidence="2" type="primary">Necator_chrI.g327</name>
    <name evidence="2" type="ORF">RB195_004206</name>
</gene>
<evidence type="ECO:0000313" key="2">
    <source>
        <dbReference type="EMBL" id="KAK6725746.1"/>
    </source>
</evidence>
<sequence length="275" mass="30581">MEWIILLVILLVVLISVVLISLAWKVCRRVSENKEHNQVSLNFPLPPPTGGSDIIMDDTQYDAPVRVFREHENEYKSNEDYGVEKSEDYVANAPSTTSKTKQLTDDHGVKEKKVPCFLFEAPPPYEEVEGQNIAESGERRRMVCIKMPDLPIRKIGDTQIVEMRGEARGEAPTQSSDTRTAPSQSMSKSRSAVEPRLQKESRTQPTVEGTVEHPRTMSNRSPHAASNVHAVAKNKEKKNKKSTPKSAKSSAQEKNKSPSNASTSSVETLSGPKKK</sequence>
<proteinExistence type="predicted"/>
<keyword evidence="3" id="KW-1185">Reference proteome</keyword>
<feature type="region of interest" description="Disordered" evidence="1">
    <location>
        <begin position="86"/>
        <end position="107"/>
    </location>
</feature>